<evidence type="ECO:0000313" key="3">
    <source>
        <dbReference type="Proteomes" id="UP001162131"/>
    </source>
</evidence>
<feature type="transmembrane region" description="Helical" evidence="1">
    <location>
        <begin position="21"/>
        <end position="42"/>
    </location>
</feature>
<name>A0AAU9INN0_9CILI</name>
<dbReference type="AlphaFoldDB" id="A0AAU9INN0"/>
<accession>A0AAU9INN0</accession>
<proteinExistence type="predicted"/>
<evidence type="ECO:0000256" key="1">
    <source>
        <dbReference type="SAM" id="Phobius"/>
    </source>
</evidence>
<dbReference type="EMBL" id="CAJZBQ010000015">
    <property type="protein sequence ID" value="CAG9316052.1"/>
    <property type="molecule type" value="Genomic_DNA"/>
</dbReference>
<organism evidence="2 3">
    <name type="scientific">Blepharisma stoltei</name>
    <dbReference type="NCBI Taxonomy" id="1481888"/>
    <lineage>
        <taxon>Eukaryota</taxon>
        <taxon>Sar</taxon>
        <taxon>Alveolata</taxon>
        <taxon>Ciliophora</taxon>
        <taxon>Postciliodesmatophora</taxon>
        <taxon>Heterotrichea</taxon>
        <taxon>Heterotrichida</taxon>
        <taxon>Blepharismidae</taxon>
        <taxon>Blepharisma</taxon>
    </lineage>
</organism>
<keyword evidence="3" id="KW-1185">Reference proteome</keyword>
<protein>
    <submittedName>
        <fullName evidence="2">Uncharacterized protein</fullName>
    </submittedName>
</protein>
<feature type="transmembrane region" description="Helical" evidence="1">
    <location>
        <begin position="315"/>
        <end position="335"/>
    </location>
</feature>
<sequence>MDFDPLKLKRFGDKNYKTLMGLAAAAVGFLALAIVFLIISSVSGSAQGSANREISNWNKQSYAEALHNITLKLKVIPSQGHGVVEFMNWTNTEEESYQKEIGKSITKYDVSYHEYTADTSLKFSTLAFNEDVVPVGDAQSKCVYVEWAPSFDKNKIVAFKPLENMPNCSHAGKGGMWNDNDPKVGIDVSNWWQNEIELSCSGKGCQETCKKKNGVWVWKNDEGSGVCFTYDILESICLKMKNNVDIFGKSHWAYAGGCYQDNQPGKYETGKPGETYHFASVDIEVRGENDPYIALLDSSGNEAKISHSSGIASSLAWIMLVGFIGSVGAFGFLFFKLKKEEAPYAESA</sequence>
<keyword evidence="1" id="KW-0812">Transmembrane</keyword>
<dbReference type="Proteomes" id="UP001162131">
    <property type="component" value="Unassembled WGS sequence"/>
</dbReference>
<evidence type="ECO:0000313" key="2">
    <source>
        <dbReference type="EMBL" id="CAG9316052.1"/>
    </source>
</evidence>
<reference evidence="2" key="1">
    <citation type="submission" date="2021-09" db="EMBL/GenBank/DDBJ databases">
        <authorList>
            <consortium name="AG Swart"/>
            <person name="Singh M."/>
            <person name="Singh A."/>
            <person name="Seah K."/>
            <person name="Emmerich C."/>
        </authorList>
    </citation>
    <scope>NUCLEOTIDE SEQUENCE</scope>
    <source>
        <strain evidence="2">ATCC30299</strain>
    </source>
</reference>
<comment type="caution">
    <text evidence="2">The sequence shown here is derived from an EMBL/GenBank/DDBJ whole genome shotgun (WGS) entry which is preliminary data.</text>
</comment>
<keyword evidence="1" id="KW-0472">Membrane</keyword>
<keyword evidence="1" id="KW-1133">Transmembrane helix</keyword>
<gene>
    <name evidence="2" type="ORF">BSTOLATCC_MIC15495</name>
</gene>